<dbReference type="Gene3D" id="3.30.70.1020">
    <property type="entry name" value="Trehalose-6-phosphate phosphatase related protein, domain 2"/>
    <property type="match status" value="1"/>
</dbReference>
<keyword evidence="4" id="KW-0479">Metal-binding</keyword>
<keyword evidence="4" id="KW-0460">Magnesium</keyword>
<protein>
    <recommendedName>
        <fullName evidence="4">Trehalose 6-phosphate phosphatase</fullName>
        <ecNumber evidence="4">3.1.3.12</ecNumber>
    </recommendedName>
</protein>
<dbReference type="InterPro" id="IPR036412">
    <property type="entry name" value="HAD-like_sf"/>
</dbReference>
<dbReference type="AlphaFoldDB" id="A0A532V806"/>
<evidence type="ECO:0000256" key="4">
    <source>
        <dbReference type="RuleBase" id="RU361117"/>
    </source>
</evidence>
<comment type="pathway">
    <text evidence="1 4">Glycan biosynthesis; trehalose biosynthesis.</text>
</comment>
<evidence type="ECO:0000256" key="1">
    <source>
        <dbReference type="ARBA" id="ARBA00005199"/>
    </source>
</evidence>
<evidence type="ECO:0000256" key="3">
    <source>
        <dbReference type="ARBA" id="ARBA00022801"/>
    </source>
</evidence>
<dbReference type="SUPFAM" id="SSF56784">
    <property type="entry name" value="HAD-like"/>
    <property type="match status" value="1"/>
</dbReference>
<comment type="cofactor">
    <cofactor evidence="4">
        <name>Mg(2+)</name>
        <dbReference type="ChEBI" id="CHEBI:18420"/>
    </cofactor>
</comment>
<name>A0A532V806_UNCT6</name>
<dbReference type="NCBIfam" id="TIGR00685">
    <property type="entry name" value="T6PP"/>
    <property type="match status" value="1"/>
</dbReference>
<dbReference type="PANTHER" id="PTHR43768:SF3">
    <property type="entry name" value="TREHALOSE 6-PHOSPHATE PHOSPHATASE"/>
    <property type="match status" value="1"/>
</dbReference>
<gene>
    <name evidence="5" type="primary">otsB</name>
    <name evidence="5" type="ORF">CEE36_04605</name>
</gene>
<dbReference type="Proteomes" id="UP000317778">
    <property type="component" value="Unassembled WGS sequence"/>
</dbReference>
<evidence type="ECO:0000313" key="5">
    <source>
        <dbReference type="EMBL" id="TKJ43318.1"/>
    </source>
</evidence>
<dbReference type="UniPathway" id="UPA00299"/>
<comment type="function">
    <text evidence="4">Removes the phosphate from trehalose 6-phosphate to produce free trehalose.</text>
</comment>
<dbReference type="InterPro" id="IPR044651">
    <property type="entry name" value="OTSB-like"/>
</dbReference>
<dbReference type="NCBIfam" id="TIGR01484">
    <property type="entry name" value="HAD-SF-IIB"/>
    <property type="match status" value="1"/>
</dbReference>
<evidence type="ECO:0000313" key="6">
    <source>
        <dbReference type="Proteomes" id="UP000317778"/>
    </source>
</evidence>
<organism evidence="5 6">
    <name type="scientific">candidate division TA06 bacterium B3_TA06</name>
    <dbReference type="NCBI Taxonomy" id="2012487"/>
    <lineage>
        <taxon>Bacteria</taxon>
        <taxon>Bacteria division TA06</taxon>
    </lineage>
</organism>
<keyword evidence="3 4" id="KW-0378">Hydrolase</keyword>
<comment type="catalytic activity">
    <reaction evidence="4">
        <text>alpha,alpha-trehalose 6-phosphate + H2O = alpha,alpha-trehalose + phosphate</text>
        <dbReference type="Rhea" id="RHEA:23420"/>
        <dbReference type="ChEBI" id="CHEBI:15377"/>
        <dbReference type="ChEBI" id="CHEBI:16551"/>
        <dbReference type="ChEBI" id="CHEBI:43474"/>
        <dbReference type="ChEBI" id="CHEBI:58429"/>
        <dbReference type="EC" id="3.1.3.12"/>
    </reaction>
</comment>
<proteinExistence type="inferred from homology"/>
<dbReference type="InterPro" id="IPR006379">
    <property type="entry name" value="HAD-SF_hydro_IIB"/>
</dbReference>
<accession>A0A532V806</accession>
<sequence>MSQKDELLNRIKSSSGLLLLFDFDGTLVDIAPTPDSVIPPPELKIVLRQLLERPMTNVAILSGRSLSELQEFIPSTIPVALAGCHGCELQMPGELEQSILDDEAIQQDLDVFATSLEELADWPGIIIEHKGCAVAMHYRLADETTVEHAYEEFYSKAEALESYEEMEIVEGKEVVELRPSGMNKGIAVSFLVENFCPSDNALIVYFGDDTTDRDGFAALPEGALRVAVGEKLADQADYVFSSPAELLELIRGLLQ</sequence>
<dbReference type="GO" id="GO:0004805">
    <property type="term" value="F:trehalose-phosphatase activity"/>
    <property type="evidence" value="ECO:0007669"/>
    <property type="project" value="UniProtKB-EC"/>
</dbReference>
<comment type="caution">
    <text evidence="5">The sequence shown here is derived from an EMBL/GenBank/DDBJ whole genome shotgun (WGS) entry which is preliminary data.</text>
</comment>
<dbReference type="GO" id="GO:0005992">
    <property type="term" value="P:trehalose biosynthetic process"/>
    <property type="evidence" value="ECO:0007669"/>
    <property type="project" value="UniProtKB-UniPathway"/>
</dbReference>
<evidence type="ECO:0000256" key="2">
    <source>
        <dbReference type="ARBA" id="ARBA00008770"/>
    </source>
</evidence>
<dbReference type="EC" id="3.1.3.12" evidence="4"/>
<comment type="similarity">
    <text evidence="2 4">Belongs to the trehalose phosphatase family.</text>
</comment>
<reference evidence="5 6" key="1">
    <citation type="submission" date="2017-06" db="EMBL/GenBank/DDBJ databases">
        <title>Novel microbial phyla capable of carbon fixation and sulfur reduction in deep-sea sediments.</title>
        <authorList>
            <person name="Huang J."/>
            <person name="Baker B."/>
            <person name="Wang Y."/>
        </authorList>
    </citation>
    <scope>NUCLEOTIDE SEQUENCE [LARGE SCALE GENOMIC DNA]</scope>
    <source>
        <strain evidence="5">B3_TA06</strain>
    </source>
</reference>
<dbReference type="PANTHER" id="PTHR43768">
    <property type="entry name" value="TREHALOSE 6-PHOSPHATE PHOSPHATASE"/>
    <property type="match status" value="1"/>
</dbReference>
<dbReference type="EMBL" id="NJBO01000005">
    <property type="protein sequence ID" value="TKJ43318.1"/>
    <property type="molecule type" value="Genomic_DNA"/>
</dbReference>
<dbReference type="Gene3D" id="3.40.50.1000">
    <property type="entry name" value="HAD superfamily/HAD-like"/>
    <property type="match status" value="1"/>
</dbReference>
<dbReference type="CDD" id="cd01627">
    <property type="entry name" value="HAD_TPP"/>
    <property type="match status" value="1"/>
</dbReference>
<dbReference type="Pfam" id="PF02358">
    <property type="entry name" value="Trehalose_PPase"/>
    <property type="match status" value="1"/>
</dbReference>
<dbReference type="InterPro" id="IPR023214">
    <property type="entry name" value="HAD_sf"/>
</dbReference>
<dbReference type="GO" id="GO:0046872">
    <property type="term" value="F:metal ion binding"/>
    <property type="evidence" value="ECO:0007669"/>
    <property type="project" value="UniProtKB-KW"/>
</dbReference>
<dbReference type="InterPro" id="IPR003337">
    <property type="entry name" value="Trehalose_PPase"/>
</dbReference>